<evidence type="ECO:0000256" key="1">
    <source>
        <dbReference type="SAM" id="MobiDB-lite"/>
    </source>
</evidence>
<dbReference type="AlphaFoldDB" id="A0A8J3FL46"/>
<reference evidence="2" key="1">
    <citation type="journal article" date="2014" name="Int. J. Syst. Evol. Microbiol.">
        <title>Complete genome sequence of Corynebacterium casei LMG S-19264T (=DSM 44701T), isolated from a smear-ripened cheese.</title>
        <authorList>
            <consortium name="US DOE Joint Genome Institute (JGI-PGF)"/>
            <person name="Walter F."/>
            <person name="Albersmeier A."/>
            <person name="Kalinowski J."/>
            <person name="Ruckert C."/>
        </authorList>
    </citation>
    <scope>NUCLEOTIDE SEQUENCE</scope>
    <source>
        <strain evidence="2">JCM 3091</strain>
    </source>
</reference>
<gene>
    <name evidence="2" type="ORF">GCM10010124_26030</name>
</gene>
<sequence length="69" mass="7659">MVTRREALEAIKDRLTAELDVVEGRDTAVLAKELRATWAELDGLPAVDSDAPADEIARRREQRRRSAAG</sequence>
<accession>A0A8J3FL46</accession>
<dbReference type="RefSeq" id="WP_189114553.1">
    <property type="nucleotide sequence ID" value="NZ_BMQC01000008.1"/>
</dbReference>
<reference evidence="2" key="2">
    <citation type="submission" date="2020-09" db="EMBL/GenBank/DDBJ databases">
        <authorList>
            <person name="Sun Q."/>
            <person name="Ohkuma M."/>
        </authorList>
    </citation>
    <scope>NUCLEOTIDE SEQUENCE</scope>
    <source>
        <strain evidence="2">JCM 3091</strain>
    </source>
</reference>
<dbReference type="EMBL" id="BMQC01000008">
    <property type="protein sequence ID" value="GGK32064.1"/>
    <property type="molecule type" value="Genomic_DNA"/>
</dbReference>
<evidence type="ECO:0000313" key="3">
    <source>
        <dbReference type="Proteomes" id="UP000662200"/>
    </source>
</evidence>
<proteinExistence type="predicted"/>
<protein>
    <submittedName>
        <fullName evidence="2">Uncharacterized protein</fullName>
    </submittedName>
</protein>
<feature type="region of interest" description="Disordered" evidence="1">
    <location>
        <begin position="45"/>
        <end position="69"/>
    </location>
</feature>
<dbReference type="Proteomes" id="UP000662200">
    <property type="component" value="Unassembled WGS sequence"/>
</dbReference>
<keyword evidence="3" id="KW-1185">Reference proteome</keyword>
<name>A0A8J3FL46_9ACTN</name>
<feature type="compositionally biased region" description="Basic residues" evidence="1">
    <location>
        <begin position="60"/>
        <end position="69"/>
    </location>
</feature>
<evidence type="ECO:0000313" key="2">
    <source>
        <dbReference type="EMBL" id="GGK32064.1"/>
    </source>
</evidence>
<organism evidence="2 3">
    <name type="scientific">Pilimelia terevasa</name>
    <dbReference type="NCBI Taxonomy" id="53372"/>
    <lineage>
        <taxon>Bacteria</taxon>
        <taxon>Bacillati</taxon>
        <taxon>Actinomycetota</taxon>
        <taxon>Actinomycetes</taxon>
        <taxon>Micromonosporales</taxon>
        <taxon>Micromonosporaceae</taxon>
        <taxon>Pilimelia</taxon>
    </lineage>
</organism>
<comment type="caution">
    <text evidence="2">The sequence shown here is derived from an EMBL/GenBank/DDBJ whole genome shotgun (WGS) entry which is preliminary data.</text>
</comment>